<accession>A0A158J0I9</accession>
<dbReference type="Proteomes" id="UP000054683">
    <property type="component" value="Unassembled WGS sequence"/>
</dbReference>
<reference evidence="1 2" key="1">
    <citation type="submission" date="2016-01" db="EMBL/GenBank/DDBJ databases">
        <authorList>
            <person name="Oliw E.H."/>
        </authorList>
    </citation>
    <scope>NUCLEOTIDE SEQUENCE [LARGE SCALE GENOMIC DNA]</scope>
    <source>
        <strain evidence="1">LMG 27134</strain>
    </source>
</reference>
<evidence type="ECO:0000313" key="1">
    <source>
        <dbReference type="EMBL" id="SAL62366.1"/>
    </source>
</evidence>
<proteinExistence type="predicted"/>
<dbReference type="EMBL" id="FCOK02000067">
    <property type="protein sequence ID" value="SAL62366.1"/>
    <property type="molecule type" value="Genomic_DNA"/>
</dbReference>
<name>A0A158J0I9_9BURK</name>
<evidence type="ECO:0000313" key="2">
    <source>
        <dbReference type="Proteomes" id="UP000054683"/>
    </source>
</evidence>
<gene>
    <name evidence="1" type="ORF">AWB69_06964</name>
</gene>
<dbReference type="AlphaFoldDB" id="A0A158J0I9"/>
<sequence>MPGAMMAPPIAMDATGNGCDRFLNLLVCVLRFMSLADDHREAQEHIHRMVDALENLYQLTNVTLNTSRLSADEALQQLLT</sequence>
<organism evidence="1 2">
    <name type="scientific">Caballeronia udeis</name>
    <dbReference type="NCBI Taxonomy" id="1232866"/>
    <lineage>
        <taxon>Bacteria</taxon>
        <taxon>Pseudomonadati</taxon>
        <taxon>Pseudomonadota</taxon>
        <taxon>Betaproteobacteria</taxon>
        <taxon>Burkholderiales</taxon>
        <taxon>Burkholderiaceae</taxon>
        <taxon>Caballeronia</taxon>
    </lineage>
</organism>
<protein>
    <submittedName>
        <fullName evidence="1">Uncharacterized protein</fullName>
    </submittedName>
</protein>